<protein>
    <submittedName>
        <fullName evidence="2">Probable metal-dependent peptidase</fullName>
    </submittedName>
</protein>
<feature type="transmembrane region" description="Helical" evidence="1">
    <location>
        <begin position="198"/>
        <end position="218"/>
    </location>
</feature>
<sequence>MHIILIIVLFLVVVYGPQWWAKRTFKKHAHKQSHIPGTGGELARHLLDKYDMQDVPVEETEQGDHYDPDERVVRLSPNNYRDNSLTAVAVAAHEVGHAIQHQRKESKLLLRSKLVRIAQKSEKLGSALMIAMPVMAVVSRSPVVGLLFMLGGFVSIAGATLVHLVTLPVEWDASFGKALPILKTGYIHEEDHQAVESILKAAALTYVAASLTSLLNVWRWISLLRR</sequence>
<dbReference type="EMBL" id="CACVAY010000149">
    <property type="protein sequence ID" value="CAA6828517.1"/>
    <property type="molecule type" value="Genomic_DNA"/>
</dbReference>
<evidence type="ECO:0000256" key="1">
    <source>
        <dbReference type="SAM" id="Phobius"/>
    </source>
</evidence>
<evidence type="ECO:0000313" key="2">
    <source>
        <dbReference type="EMBL" id="CAA6828517.1"/>
    </source>
</evidence>
<dbReference type="PANTHER" id="PTHR36434">
    <property type="entry name" value="MEMBRANE PROTEASE YUGP-RELATED"/>
    <property type="match status" value="1"/>
</dbReference>
<keyword evidence="1" id="KW-0812">Transmembrane</keyword>
<gene>
    <name evidence="2" type="ORF">HELGO_WM9346</name>
</gene>
<proteinExistence type="predicted"/>
<accession>A0A6S6UH45</accession>
<name>A0A6S6UH45_9GAMM</name>
<keyword evidence="1" id="KW-1133">Transmembrane helix</keyword>
<dbReference type="InterPro" id="IPR007395">
    <property type="entry name" value="Zn_peptidase_2"/>
</dbReference>
<feature type="transmembrane region" description="Helical" evidence="1">
    <location>
        <begin position="6"/>
        <end position="21"/>
    </location>
</feature>
<keyword evidence="1" id="KW-0472">Membrane</keyword>
<dbReference type="Pfam" id="PF04298">
    <property type="entry name" value="Zn_peptidase_2"/>
    <property type="match status" value="1"/>
</dbReference>
<dbReference type="PANTHER" id="PTHR36434:SF1">
    <property type="entry name" value="MEMBRANE PROTEASE YUGP-RELATED"/>
    <property type="match status" value="1"/>
</dbReference>
<reference evidence="2" key="1">
    <citation type="submission" date="2020-01" db="EMBL/GenBank/DDBJ databases">
        <authorList>
            <person name="Meier V. D."/>
            <person name="Meier V D."/>
        </authorList>
    </citation>
    <scope>NUCLEOTIDE SEQUENCE</scope>
    <source>
        <strain evidence="2">HLG_WM_MAG_07</strain>
    </source>
</reference>
<feature type="transmembrane region" description="Helical" evidence="1">
    <location>
        <begin position="143"/>
        <end position="165"/>
    </location>
</feature>
<dbReference type="AlphaFoldDB" id="A0A6S6UH45"/>
<organism evidence="2">
    <name type="scientific">uncultured Thiotrichaceae bacterium</name>
    <dbReference type="NCBI Taxonomy" id="298394"/>
    <lineage>
        <taxon>Bacteria</taxon>
        <taxon>Pseudomonadati</taxon>
        <taxon>Pseudomonadota</taxon>
        <taxon>Gammaproteobacteria</taxon>
        <taxon>Thiotrichales</taxon>
        <taxon>Thiotrichaceae</taxon>
        <taxon>environmental samples</taxon>
    </lineage>
</organism>